<dbReference type="Pfam" id="PF22962">
    <property type="entry name" value="Ig_NUP210_7th"/>
    <property type="match status" value="1"/>
</dbReference>
<keyword evidence="1" id="KW-0812">Transmembrane</keyword>
<comment type="caution">
    <text evidence="3">The sequence shown here is derived from an EMBL/GenBank/DDBJ whole genome shotgun (WGS) entry which is preliminary data.</text>
</comment>
<keyword evidence="1" id="KW-1133">Transmembrane helix</keyword>
<protein>
    <recommendedName>
        <fullName evidence="2">BIG2 domain-containing protein</fullName>
    </recommendedName>
</protein>
<accession>A0AA38GYP7</accession>
<dbReference type="SMART" id="SM00635">
    <property type="entry name" value="BID_2"/>
    <property type="match status" value="2"/>
</dbReference>
<gene>
    <name evidence="3" type="ORF">KI387_003562</name>
</gene>
<feature type="non-terminal residue" evidence="3">
    <location>
        <position position="1"/>
    </location>
</feature>
<dbReference type="InterPro" id="IPR056232">
    <property type="entry name" value="Ig_GP210_15th"/>
</dbReference>
<sequence length="1411" mass="154239">ALVEVSVPFSMAMVGGLPVEVAIGSHLPAAVTLKSTSGHFYSRCDAFNYFVMWQVFGAVHTFDILNRTSWQSFFKVVEAIGGTKMSNNQASDGPLCAWTLLRASQAGKAIVHASVMGIDKELLDDTDALASLKASWSIAAYASLVVQQAGDGNSFGGYKFDVDTLEHPLTDVQGVDHVCLQDLLLVPGSGMTIFLHGGPERWQQGVDFFESYFAVTSDGKIPAKGSIVVTKINDGGGRMYWVSCHSLGNFTLQFKRGNLIGDDHPLPALAEVELLLVCSYPSSITVIADEPANTLALIRATSQADRAAGCIRVTPVIVTNGRTIRVAAVGIHQSGRPFANSSSLFLKWALTGCEELAFWVSVKNGEKEMESRSWERFLVLHNESGQCIVRATVREFSSSKSLLSADKGVIETLQDCVDNVLTDAVRLQLVSAIRIEPDIVVLFFHPDAKASLSIYGGTSNVEARVNDTRVVVVVQYPPSAHYMHLILGARGLGTALVTVQDTGLASRASASALARVVDVDWIKIILPEETSVLLGSVKDIEILAGTHDGHVFDSSQIEFMNVHVHTEDEILELVDSNGIPKPFGSKVTGSRFFIRGANIGLTTTLHVSALQGSGREILSQFVKVEVYAPLLIHPSRLFLAPGATYTLTVNGGPRAGVVVEYSSVDISIASVESASGELVAGSLGNTSITARVYNSDGEPICDAYTEVIVGIPSSMKLNFVKAQLGVGHEMSVFPKSPEGDLFSFYEVCRNYKWMIGDEHVLGFSNIEPTHVQLQGISTLEEKGQCLLDYAGLGDAGFATRIIGRSGGRSTVSISFSCDFSAAGNIHRSVSYSASDTIWVVPNLPSALGMPITWLLPPFYTTSDLLPEWTEPSFRRDSRSHKGHVIYSILKANATEDEAISIQGGRIKTSERNTIACIEAKDRTTGRFDIAACVRVAEVSQLTAEVKDFPFHVVDLSAGFHQLLDITYHDNLGIPFFEAQGVVPLFVETNHPDIVSVKVSDIDNMGSLTNTRLYLQALQEGRALVRIIFQKNQQNAEYILIRVGAYISPRNPVLHVGGHLNFSITRKGVHGGEQGHWSSMNEGVVIIDNLSGEARAVGEGYCTSDYQGHSFRDFSQDMGVSYDCLVDPPYVGYCKPWKDSISGMFYCLFIPHSPEYLAQILPGLKDRTQNFRVGDQDGRLHISITAVLRGAKEVSGSADAIFIVGFSVLDMDKFDLTRSTNKSRITIVGNVGGVKLRWQARDFMSVSRVNYHDMGIGGRAEYEVKLLKRERFSDKLEIILPATGQRMEIDVNYEPSKFIGSNFSIEVISIVVVVSVISLVLTIIIYLRLLDQPEPARQNFSTEPAHEIPSNVERTPVRTQVLNSMSLHTPPSLTSYPRTPPQPYTEYIRRTVDDTPLLRKDGRKRFDPSFTY</sequence>
<dbReference type="Proteomes" id="UP000824469">
    <property type="component" value="Unassembled WGS sequence"/>
</dbReference>
<feature type="transmembrane region" description="Helical" evidence="1">
    <location>
        <begin position="1306"/>
        <end position="1326"/>
    </location>
</feature>
<evidence type="ECO:0000313" key="3">
    <source>
        <dbReference type="EMBL" id="KAH9331454.1"/>
    </source>
</evidence>
<organism evidence="3 4">
    <name type="scientific">Taxus chinensis</name>
    <name type="common">Chinese yew</name>
    <name type="synonym">Taxus wallichiana var. chinensis</name>
    <dbReference type="NCBI Taxonomy" id="29808"/>
    <lineage>
        <taxon>Eukaryota</taxon>
        <taxon>Viridiplantae</taxon>
        <taxon>Streptophyta</taxon>
        <taxon>Embryophyta</taxon>
        <taxon>Tracheophyta</taxon>
        <taxon>Spermatophyta</taxon>
        <taxon>Pinopsida</taxon>
        <taxon>Pinidae</taxon>
        <taxon>Conifers II</taxon>
        <taxon>Cupressales</taxon>
        <taxon>Taxaceae</taxon>
        <taxon>Taxus</taxon>
    </lineage>
</organism>
<dbReference type="Pfam" id="PF24427">
    <property type="entry name" value="Ig_GP210_16th"/>
    <property type="match status" value="1"/>
</dbReference>
<name>A0AA38GYP7_TAXCH</name>
<feature type="domain" description="BIG2" evidence="2">
    <location>
        <begin position="626"/>
        <end position="702"/>
    </location>
</feature>
<evidence type="ECO:0000313" key="4">
    <source>
        <dbReference type="Proteomes" id="UP000824469"/>
    </source>
</evidence>
<dbReference type="InterPro" id="IPR055099">
    <property type="entry name" value="Ig_NUP210_7th"/>
</dbReference>
<dbReference type="InterPro" id="IPR045197">
    <property type="entry name" value="NUP210-like"/>
</dbReference>
<dbReference type="PANTHER" id="PTHR23019:SF0">
    <property type="entry name" value="NUCLEAR PORE MEMBRANE GLYCOPROTEIN 210"/>
    <property type="match status" value="1"/>
</dbReference>
<dbReference type="PANTHER" id="PTHR23019">
    <property type="entry name" value="NUCLEAR PORE MEMBRANE GLYCOPROTEIN GP210-RELATED"/>
    <property type="match status" value="1"/>
</dbReference>
<proteinExistence type="predicted"/>
<dbReference type="EMBL" id="JAHRHJ020000001">
    <property type="protein sequence ID" value="KAH9331454.1"/>
    <property type="molecule type" value="Genomic_DNA"/>
</dbReference>
<feature type="domain" description="BIG2" evidence="2">
    <location>
        <begin position="1040"/>
        <end position="1115"/>
    </location>
</feature>
<dbReference type="Pfam" id="PF24425">
    <property type="entry name" value="Ig_GP210_15th"/>
    <property type="match status" value="1"/>
</dbReference>
<keyword evidence="4" id="KW-1185">Reference proteome</keyword>
<reference evidence="3 4" key="1">
    <citation type="journal article" date="2021" name="Nat. Plants">
        <title>The Taxus genome provides insights into paclitaxel biosynthesis.</title>
        <authorList>
            <person name="Xiong X."/>
            <person name="Gou J."/>
            <person name="Liao Q."/>
            <person name="Li Y."/>
            <person name="Zhou Q."/>
            <person name="Bi G."/>
            <person name="Li C."/>
            <person name="Du R."/>
            <person name="Wang X."/>
            <person name="Sun T."/>
            <person name="Guo L."/>
            <person name="Liang H."/>
            <person name="Lu P."/>
            <person name="Wu Y."/>
            <person name="Zhang Z."/>
            <person name="Ro D.K."/>
            <person name="Shang Y."/>
            <person name="Huang S."/>
            <person name="Yan J."/>
        </authorList>
    </citation>
    <scope>NUCLEOTIDE SEQUENCE [LARGE SCALE GENOMIC DNA]</scope>
    <source>
        <strain evidence="3">Ta-2019</strain>
    </source>
</reference>
<dbReference type="InterPro" id="IPR003343">
    <property type="entry name" value="Big_2"/>
</dbReference>
<dbReference type="InterPro" id="IPR056233">
    <property type="entry name" value="Ig_GP210_16th"/>
</dbReference>
<evidence type="ECO:0000256" key="1">
    <source>
        <dbReference type="SAM" id="Phobius"/>
    </source>
</evidence>
<dbReference type="OMA" id="ERNTIAC"/>
<evidence type="ECO:0000259" key="2">
    <source>
        <dbReference type="SMART" id="SM00635"/>
    </source>
</evidence>
<keyword evidence="1" id="KW-0472">Membrane</keyword>